<reference evidence="1" key="1">
    <citation type="submission" date="2019-08" db="EMBL/GenBank/DDBJ databases">
        <authorList>
            <person name="Kucharzyk K."/>
            <person name="Murdoch R.W."/>
            <person name="Higgins S."/>
            <person name="Loffler F."/>
        </authorList>
    </citation>
    <scope>NUCLEOTIDE SEQUENCE</scope>
</reference>
<evidence type="ECO:0000313" key="1">
    <source>
        <dbReference type="EMBL" id="MPM51890.1"/>
    </source>
</evidence>
<sequence length="127" mass="14453">MQPVFFAEAGQLCGLLLLADQRITLWAQAQQDVLQRRHRRNQHKVLMHHADAQGDGLAGSGDLHRLALPDDLPLLRMVQPIENVHQGGFSRAVFSQQSMDLPRRNGEIDVIHRPQAREVLHHTPHFQ</sequence>
<protein>
    <submittedName>
        <fullName evidence="1">Uncharacterized protein</fullName>
    </submittedName>
</protein>
<comment type="caution">
    <text evidence="1">The sequence shown here is derived from an EMBL/GenBank/DDBJ whole genome shotgun (WGS) entry which is preliminary data.</text>
</comment>
<dbReference type="EMBL" id="VSSQ01013617">
    <property type="protein sequence ID" value="MPM51890.1"/>
    <property type="molecule type" value="Genomic_DNA"/>
</dbReference>
<dbReference type="AntiFam" id="ANF00095">
    <property type="entry name" value="Shadow ORF (opposite ABC transporters)"/>
</dbReference>
<gene>
    <name evidence="1" type="ORF">SDC9_98641</name>
</gene>
<accession>A0A645AFE3</accession>
<name>A0A645AFE3_9ZZZZ</name>
<proteinExistence type="predicted"/>
<organism evidence="1">
    <name type="scientific">bioreactor metagenome</name>
    <dbReference type="NCBI Taxonomy" id="1076179"/>
    <lineage>
        <taxon>unclassified sequences</taxon>
        <taxon>metagenomes</taxon>
        <taxon>ecological metagenomes</taxon>
    </lineage>
</organism>
<dbReference type="AlphaFoldDB" id="A0A645AFE3"/>